<dbReference type="InterPro" id="IPR015422">
    <property type="entry name" value="PyrdxlP-dep_Trfase_small"/>
</dbReference>
<dbReference type="PANTHER" id="PTHR13693:SF3">
    <property type="entry name" value="LD36009P"/>
    <property type="match status" value="1"/>
</dbReference>
<evidence type="ECO:0000256" key="4">
    <source>
        <dbReference type="RuleBase" id="RU003693"/>
    </source>
</evidence>
<dbReference type="Gene3D" id="3.40.640.10">
    <property type="entry name" value="Type I PLP-dependent aspartate aminotransferase-like (Major domain)"/>
    <property type="match status" value="1"/>
</dbReference>
<dbReference type="InterPro" id="IPR050087">
    <property type="entry name" value="AON_synthase_class-II"/>
</dbReference>
<organism evidence="6 7">
    <name type="scientific">Microcystis flos-aquae FACHB-1344</name>
    <dbReference type="NCBI Taxonomy" id="2692899"/>
    <lineage>
        <taxon>Bacteria</taxon>
        <taxon>Bacillati</taxon>
        <taxon>Cyanobacteriota</taxon>
        <taxon>Cyanophyceae</taxon>
        <taxon>Oscillatoriophycideae</taxon>
        <taxon>Chroococcales</taxon>
        <taxon>Microcystaceae</taxon>
        <taxon>Microcystis</taxon>
    </lineage>
</organism>
<evidence type="ECO:0000256" key="1">
    <source>
        <dbReference type="ARBA" id="ARBA00001933"/>
    </source>
</evidence>
<comment type="cofactor">
    <cofactor evidence="1 4">
        <name>pyridoxal 5'-phosphate</name>
        <dbReference type="ChEBI" id="CHEBI:597326"/>
    </cofactor>
</comment>
<dbReference type="Gene3D" id="3.90.1150.10">
    <property type="entry name" value="Aspartate Aminotransferase, domain 1"/>
    <property type="match status" value="1"/>
</dbReference>
<evidence type="ECO:0000313" key="6">
    <source>
        <dbReference type="EMBL" id="MBD2621637.1"/>
    </source>
</evidence>
<keyword evidence="6" id="KW-0032">Aminotransferase</keyword>
<comment type="similarity">
    <text evidence="4">Belongs to the class-II pyridoxal-phosphate-dependent aminotransferase family.</text>
</comment>
<dbReference type="RefSeq" id="WP_190720832.1">
    <property type="nucleotide sequence ID" value="NZ_JACJSW010000101.1"/>
</dbReference>
<dbReference type="CDD" id="cd06454">
    <property type="entry name" value="KBL_like"/>
    <property type="match status" value="1"/>
</dbReference>
<sequence>MTNTSQTLANLSSQQKLQLIEKLRQQKEKANSAPVTLVDFSNFDQQPAYQQMKQQLMQLEAIGLQNPYFKIHQGVARNITQIGEQELINYSTYNYLGMSGDPKVSQAAKDAIDRYGTSVSASRVASGEKPIHRELEQEIANLLGVEDAIVYVGGHSTNVITISHLFGRNDLIVYDALSHNSVVQGCLYSGANLFSFAHNDGQALEQILKDKRSSYEKALIIIEGVYSMDGDIANLPKFIELKKRYKTALMIDEAHSIGVLGKSGHGIGEYFGVNPTDVDLWMGTLSKSFASCGGYIAGNHALIEYLKYTAPGFVYSVGISPPNAAAALAAIRLLNVEPERVERLHQRAKLFLQLAKERGLNTGLSDDSAVIPVIVGNSLQCIQLSQALFSRGINVQPVIYPAVSEQTARLRFFISCTHSEEQIRFTVETVADELKKIHNSL</sequence>
<dbReference type="Proteomes" id="UP000636187">
    <property type="component" value="Unassembled WGS sequence"/>
</dbReference>
<dbReference type="InterPro" id="IPR004839">
    <property type="entry name" value="Aminotransferase_I/II_large"/>
</dbReference>
<dbReference type="InterPro" id="IPR015421">
    <property type="entry name" value="PyrdxlP-dep_Trfase_major"/>
</dbReference>
<comment type="caution">
    <text evidence="6">The sequence shown here is derived from an EMBL/GenBank/DDBJ whole genome shotgun (WGS) entry which is preliminary data.</text>
</comment>
<dbReference type="InterPro" id="IPR001917">
    <property type="entry name" value="Aminotrans_II_pyridoxalP_BS"/>
</dbReference>
<dbReference type="InterPro" id="IPR015424">
    <property type="entry name" value="PyrdxlP-dep_Trfase"/>
</dbReference>
<dbReference type="Pfam" id="PF00155">
    <property type="entry name" value="Aminotran_1_2"/>
    <property type="match status" value="1"/>
</dbReference>
<proteinExistence type="inferred from homology"/>
<gene>
    <name evidence="6" type="ORF">H6G48_08095</name>
</gene>
<keyword evidence="7" id="KW-1185">Reference proteome</keyword>
<dbReference type="EMBL" id="JACJSW010000101">
    <property type="protein sequence ID" value="MBD2621637.1"/>
    <property type="molecule type" value="Genomic_DNA"/>
</dbReference>
<feature type="domain" description="Aminotransferase class I/classII large" evidence="5">
    <location>
        <begin position="86"/>
        <end position="427"/>
    </location>
</feature>
<keyword evidence="3 4" id="KW-0663">Pyridoxal phosphate</keyword>
<keyword evidence="2" id="KW-0808">Transferase</keyword>
<protein>
    <submittedName>
        <fullName evidence="6">Aminotransferase class I/II-fold pyridoxal phosphate-dependent enzyme</fullName>
    </submittedName>
</protein>
<evidence type="ECO:0000256" key="3">
    <source>
        <dbReference type="ARBA" id="ARBA00022898"/>
    </source>
</evidence>
<evidence type="ECO:0000313" key="7">
    <source>
        <dbReference type="Proteomes" id="UP000636187"/>
    </source>
</evidence>
<accession>A0ABR8HRB6</accession>
<dbReference type="PROSITE" id="PS00599">
    <property type="entry name" value="AA_TRANSFER_CLASS_2"/>
    <property type="match status" value="1"/>
</dbReference>
<name>A0ABR8HRB6_9CHRO</name>
<reference evidence="6 7" key="1">
    <citation type="journal article" date="2020" name="ISME J.">
        <title>Comparative genomics reveals insights into cyanobacterial evolution and habitat adaptation.</title>
        <authorList>
            <person name="Chen M.Y."/>
            <person name="Teng W.K."/>
            <person name="Zhao L."/>
            <person name="Hu C.X."/>
            <person name="Zhou Y.K."/>
            <person name="Han B.P."/>
            <person name="Song L.R."/>
            <person name="Shu W.S."/>
        </authorList>
    </citation>
    <scope>NUCLEOTIDE SEQUENCE [LARGE SCALE GENOMIC DNA]</scope>
    <source>
        <strain evidence="6 7">FACHB-1344</strain>
    </source>
</reference>
<evidence type="ECO:0000256" key="2">
    <source>
        <dbReference type="ARBA" id="ARBA00022679"/>
    </source>
</evidence>
<evidence type="ECO:0000259" key="5">
    <source>
        <dbReference type="Pfam" id="PF00155"/>
    </source>
</evidence>
<dbReference type="PANTHER" id="PTHR13693">
    <property type="entry name" value="CLASS II AMINOTRANSFERASE/8-AMINO-7-OXONONANOATE SYNTHASE"/>
    <property type="match status" value="1"/>
</dbReference>
<dbReference type="GO" id="GO:0008483">
    <property type="term" value="F:transaminase activity"/>
    <property type="evidence" value="ECO:0007669"/>
    <property type="project" value="UniProtKB-KW"/>
</dbReference>
<dbReference type="SUPFAM" id="SSF53383">
    <property type="entry name" value="PLP-dependent transferases"/>
    <property type="match status" value="1"/>
</dbReference>